<comment type="caution">
    <text evidence="1">The sequence shown here is derived from an EMBL/GenBank/DDBJ whole genome shotgun (WGS) entry which is preliminary data.</text>
</comment>
<name>A0A0C1EAW4_9BACT</name>
<gene>
    <name evidence="1" type="ORF">DB43_GS00140</name>
</gene>
<dbReference type="Proteomes" id="UP000031307">
    <property type="component" value="Unassembled WGS sequence"/>
</dbReference>
<protein>
    <submittedName>
        <fullName evidence="1">Uncharacterized protein</fullName>
    </submittedName>
</protein>
<accession>A0A0C1EAW4</accession>
<sequence length="64" mass="7610">MNCFLSFMTASFFLMNPIRIQADEAFDDETNTEIYKEMTNEETCDVSYERPMDKVKNVYSMLLF</sequence>
<organism evidence="1 2">
    <name type="scientific">Parachlamydia acanthamoebae</name>
    <dbReference type="NCBI Taxonomy" id="83552"/>
    <lineage>
        <taxon>Bacteria</taxon>
        <taxon>Pseudomonadati</taxon>
        <taxon>Chlamydiota</taxon>
        <taxon>Chlamydiia</taxon>
        <taxon>Parachlamydiales</taxon>
        <taxon>Parachlamydiaceae</taxon>
        <taxon>Parachlamydia</taxon>
    </lineage>
</organism>
<dbReference type="PATRIC" id="fig|83552.4.peg.1638"/>
<dbReference type="EMBL" id="JSAM01000088">
    <property type="protein sequence ID" value="KIA77208.1"/>
    <property type="molecule type" value="Genomic_DNA"/>
</dbReference>
<proteinExistence type="predicted"/>
<evidence type="ECO:0000313" key="2">
    <source>
        <dbReference type="Proteomes" id="UP000031307"/>
    </source>
</evidence>
<dbReference type="AlphaFoldDB" id="A0A0C1EAW4"/>
<reference evidence="1 2" key="1">
    <citation type="journal article" date="2014" name="Mol. Biol. Evol.">
        <title>Massive expansion of Ubiquitination-related gene families within the Chlamydiae.</title>
        <authorList>
            <person name="Domman D."/>
            <person name="Collingro A."/>
            <person name="Lagkouvardos I."/>
            <person name="Gehre L."/>
            <person name="Weinmaier T."/>
            <person name="Rattei T."/>
            <person name="Subtil A."/>
            <person name="Horn M."/>
        </authorList>
    </citation>
    <scope>NUCLEOTIDE SEQUENCE [LARGE SCALE GENOMIC DNA]</scope>
    <source>
        <strain evidence="1 2">OEW1</strain>
    </source>
</reference>
<evidence type="ECO:0000313" key="1">
    <source>
        <dbReference type="EMBL" id="KIA77208.1"/>
    </source>
</evidence>